<dbReference type="GeneID" id="110766746"/>
<evidence type="ECO:0000256" key="1">
    <source>
        <dbReference type="SAM" id="MobiDB-lite"/>
    </source>
</evidence>
<protein>
    <submittedName>
        <fullName evidence="5">Early nodulin-55-2-like</fullName>
    </submittedName>
</protein>
<dbReference type="PANTHER" id="PTHR33021">
    <property type="entry name" value="BLUE COPPER PROTEIN"/>
    <property type="match status" value="1"/>
</dbReference>
<dbReference type="CDD" id="cd04216">
    <property type="entry name" value="Phytocyanin"/>
    <property type="match status" value="1"/>
</dbReference>
<evidence type="ECO:0000259" key="3">
    <source>
        <dbReference type="PROSITE" id="PS51485"/>
    </source>
</evidence>
<dbReference type="Gene3D" id="2.60.40.420">
    <property type="entry name" value="Cupredoxins - blue copper proteins"/>
    <property type="match status" value="1"/>
</dbReference>
<gene>
    <name evidence="5" type="primary">LOC110766746</name>
</gene>
<reference evidence="5" key="1">
    <citation type="submission" date="2025-08" db="UniProtKB">
        <authorList>
            <consortium name="RefSeq"/>
        </authorList>
    </citation>
    <scope>IDENTIFICATION</scope>
</reference>
<feature type="domain" description="Phytocyanin" evidence="3">
    <location>
        <begin position="118"/>
        <end position="234"/>
    </location>
</feature>
<evidence type="ECO:0000313" key="5">
    <source>
        <dbReference type="RefSeq" id="XP_021825806.1"/>
    </source>
</evidence>
<dbReference type="PROSITE" id="PS51485">
    <property type="entry name" value="PHYTOCYANIN"/>
    <property type="match status" value="1"/>
</dbReference>
<name>A0A6P5TF33_PRUAV</name>
<dbReference type="SUPFAM" id="SSF49503">
    <property type="entry name" value="Cupredoxins"/>
    <property type="match status" value="1"/>
</dbReference>
<dbReference type="AlphaFoldDB" id="A0A6P5TF33"/>
<feature type="transmembrane region" description="Helical" evidence="2">
    <location>
        <begin position="89"/>
        <end position="111"/>
    </location>
</feature>
<organism evidence="4 5">
    <name type="scientific">Prunus avium</name>
    <name type="common">Cherry</name>
    <name type="synonym">Cerasus avium</name>
    <dbReference type="NCBI Taxonomy" id="42229"/>
    <lineage>
        <taxon>Eukaryota</taxon>
        <taxon>Viridiplantae</taxon>
        <taxon>Streptophyta</taxon>
        <taxon>Embryophyta</taxon>
        <taxon>Tracheophyta</taxon>
        <taxon>Spermatophyta</taxon>
        <taxon>Magnoliopsida</taxon>
        <taxon>eudicotyledons</taxon>
        <taxon>Gunneridae</taxon>
        <taxon>Pentapetalae</taxon>
        <taxon>rosids</taxon>
        <taxon>fabids</taxon>
        <taxon>Rosales</taxon>
        <taxon>Rosaceae</taxon>
        <taxon>Amygdaloideae</taxon>
        <taxon>Amygdaleae</taxon>
        <taxon>Prunus</taxon>
    </lineage>
</organism>
<accession>A0A6P5TF33</accession>
<evidence type="ECO:0000256" key="2">
    <source>
        <dbReference type="SAM" id="Phobius"/>
    </source>
</evidence>
<dbReference type="GO" id="GO:0009055">
    <property type="term" value="F:electron transfer activity"/>
    <property type="evidence" value="ECO:0007669"/>
    <property type="project" value="InterPro"/>
</dbReference>
<keyword evidence="4" id="KW-1185">Reference proteome</keyword>
<dbReference type="InterPro" id="IPR003245">
    <property type="entry name" value="Phytocyanin_dom"/>
</dbReference>
<feature type="region of interest" description="Disordered" evidence="1">
    <location>
        <begin position="240"/>
        <end position="273"/>
    </location>
</feature>
<dbReference type="GO" id="GO:0005886">
    <property type="term" value="C:plasma membrane"/>
    <property type="evidence" value="ECO:0007669"/>
    <property type="project" value="TreeGrafter"/>
</dbReference>
<evidence type="ECO:0000313" key="4">
    <source>
        <dbReference type="Proteomes" id="UP000515124"/>
    </source>
</evidence>
<dbReference type="FunFam" id="2.60.40.420:FF:000048">
    <property type="entry name" value="Early nodulin-like protein 18"/>
    <property type="match status" value="1"/>
</dbReference>
<dbReference type="PANTHER" id="PTHR33021:SF213">
    <property type="entry name" value="OS12G0454600 PROTEIN"/>
    <property type="match status" value="1"/>
</dbReference>
<keyword evidence="2" id="KW-1133">Transmembrane helix</keyword>
<keyword evidence="2" id="KW-0812">Transmembrane</keyword>
<keyword evidence="2" id="KW-0472">Membrane</keyword>
<dbReference type="InterPro" id="IPR008972">
    <property type="entry name" value="Cupredoxin"/>
</dbReference>
<dbReference type="RefSeq" id="XP_021825806.1">
    <property type="nucleotide sequence ID" value="XM_021970114.1"/>
</dbReference>
<sequence length="298" mass="32334">MLDAAREYFVELQTWLLGSSGKHEVCKEYNIVKIQPIMRQVHSLNTTSILKNANKITANYKQPPHQLAQLLKKPSKADRRGQTRAIRSVMANLTVIVILIAITATAAAAAAPPATQYTNHTVGGPTGWFFNATTNSSFANYSSWAASQTFNLGDYLIFNTSTNQTVIETYNETTYRGCTPDDDAFEYRGGSNAFGEAQTIAVPLTLEGPAYYFSGAGDGEQCQRGMAFAIQVNKGLGLPPILNQPPPPPYSEPPSASTQLPPVTIPGDQTPRNGGMRSGANVREWLLGLLALLLLLRL</sequence>
<feature type="compositionally biased region" description="Pro residues" evidence="1">
    <location>
        <begin position="242"/>
        <end position="252"/>
    </location>
</feature>
<dbReference type="Pfam" id="PF02298">
    <property type="entry name" value="Cu_bind_like"/>
    <property type="match status" value="1"/>
</dbReference>
<dbReference type="Proteomes" id="UP000515124">
    <property type="component" value="Unplaced"/>
</dbReference>
<dbReference type="InterPro" id="IPR039391">
    <property type="entry name" value="Phytocyanin-like"/>
</dbReference>
<dbReference type="KEGG" id="pavi:110766746"/>
<proteinExistence type="predicted"/>